<dbReference type="GO" id="GO:0010468">
    <property type="term" value="P:regulation of gene expression"/>
    <property type="evidence" value="ECO:0007669"/>
    <property type="project" value="TreeGrafter"/>
</dbReference>
<evidence type="ECO:0000259" key="12">
    <source>
        <dbReference type="PROSITE" id="PS50142"/>
    </source>
</evidence>
<dbReference type="PANTHER" id="PTHR11207">
    <property type="entry name" value="RIBONUCLEASE III"/>
    <property type="match status" value="1"/>
</dbReference>
<evidence type="ECO:0000313" key="13">
    <source>
        <dbReference type="EMBL" id="QDT73733.1"/>
    </source>
</evidence>
<dbReference type="GO" id="GO:0004525">
    <property type="term" value="F:ribonuclease III activity"/>
    <property type="evidence" value="ECO:0007669"/>
    <property type="project" value="UniProtKB-UniRule"/>
</dbReference>
<dbReference type="SMART" id="SM00358">
    <property type="entry name" value="DSRM"/>
    <property type="match status" value="1"/>
</dbReference>
<dbReference type="GO" id="GO:0006364">
    <property type="term" value="P:rRNA processing"/>
    <property type="evidence" value="ECO:0007669"/>
    <property type="project" value="UniProtKB-UniRule"/>
</dbReference>
<dbReference type="GO" id="GO:0005737">
    <property type="term" value="C:cytoplasm"/>
    <property type="evidence" value="ECO:0007669"/>
    <property type="project" value="UniProtKB-SubCell"/>
</dbReference>
<dbReference type="EMBL" id="CP036339">
    <property type="protein sequence ID" value="QDT73733.1"/>
    <property type="molecule type" value="Genomic_DNA"/>
</dbReference>
<dbReference type="InterPro" id="IPR011907">
    <property type="entry name" value="RNase_III"/>
</dbReference>
<dbReference type="KEGG" id="llh:I41_29240"/>
<reference evidence="13 14" key="1">
    <citation type="submission" date="2019-02" db="EMBL/GenBank/DDBJ databases">
        <title>Deep-cultivation of Planctomycetes and their phenomic and genomic characterization uncovers novel biology.</title>
        <authorList>
            <person name="Wiegand S."/>
            <person name="Jogler M."/>
            <person name="Boedeker C."/>
            <person name="Pinto D."/>
            <person name="Vollmers J."/>
            <person name="Rivas-Marin E."/>
            <person name="Kohn T."/>
            <person name="Peeters S.H."/>
            <person name="Heuer A."/>
            <person name="Rast P."/>
            <person name="Oberbeckmann S."/>
            <person name="Bunk B."/>
            <person name="Jeske O."/>
            <person name="Meyerdierks A."/>
            <person name="Storesund J.E."/>
            <person name="Kallscheuer N."/>
            <person name="Luecker S."/>
            <person name="Lage O.M."/>
            <person name="Pohl T."/>
            <person name="Merkel B.J."/>
            <person name="Hornburger P."/>
            <person name="Mueller R.-W."/>
            <person name="Bruemmer F."/>
            <person name="Labrenz M."/>
            <person name="Spormann A.M."/>
            <person name="Op den Camp H."/>
            <person name="Overmann J."/>
            <person name="Amann R."/>
            <person name="Jetten M.S.M."/>
            <person name="Mascher T."/>
            <person name="Medema M.H."/>
            <person name="Devos D.P."/>
            <person name="Kaster A.-K."/>
            <person name="Ovreas L."/>
            <person name="Rohde M."/>
            <person name="Galperin M.Y."/>
            <person name="Jogler C."/>
        </authorList>
    </citation>
    <scope>NUCLEOTIDE SEQUENCE [LARGE SCALE GENOMIC DNA]</scope>
    <source>
        <strain evidence="13 14">I41</strain>
    </source>
</reference>
<dbReference type="InterPro" id="IPR014720">
    <property type="entry name" value="dsRBD_dom"/>
</dbReference>
<comment type="cofactor">
    <cofactor evidence="9">
        <name>Mg(2+)</name>
        <dbReference type="ChEBI" id="CHEBI:18420"/>
    </cofactor>
</comment>
<feature type="domain" description="RNase III" evidence="12">
    <location>
        <begin position="17"/>
        <end position="141"/>
    </location>
</feature>
<keyword evidence="9" id="KW-0479">Metal-binding</keyword>
<dbReference type="SUPFAM" id="SSF69065">
    <property type="entry name" value="RNase III domain-like"/>
    <property type="match status" value="1"/>
</dbReference>
<feature type="active site" evidence="9">
    <location>
        <position position="130"/>
    </location>
</feature>
<keyword evidence="7 9" id="KW-0378">Hydrolase</keyword>
<evidence type="ECO:0000256" key="5">
    <source>
        <dbReference type="ARBA" id="ARBA00022722"/>
    </source>
</evidence>
<gene>
    <name evidence="9 13" type="primary">rnc</name>
    <name evidence="13" type="ORF">I41_29240</name>
</gene>
<proteinExistence type="inferred from homology"/>
<evidence type="ECO:0000256" key="6">
    <source>
        <dbReference type="ARBA" id="ARBA00022759"/>
    </source>
</evidence>
<dbReference type="Pfam" id="PF00035">
    <property type="entry name" value="dsrm"/>
    <property type="match status" value="1"/>
</dbReference>
<dbReference type="OrthoDB" id="9805026at2"/>
<sequence length="257" mass="28212">MSTNIVSDASDLRRGDLELCQQQIGYAFRELQLLEGALTHASGVQHRLSSNERMEFFGDAILGMVVCERLFQQYPEYSEGELTKIKSVVVSRDTCARMSEAIGLEQHLILGKGMAADPTVPRSVLAAAFESLIAAIYLDGGMSAAEQFILRYVDGEIEAAVSCEFGGNFKSLLQQLAQREFGVTPNYVMLDEKGPDHSKCFKVSAQIGSRRFTAAWGKSKKESEQRAAHNAISELRSEPAPYPCEESMGDVPEDSAD</sequence>
<dbReference type="PROSITE" id="PS50137">
    <property type="entry name" value="DS_RBD"/>
    <property type="match status" value="1"/>
</dbReference>
<dbReference type="GO" id="GO:0003725">
    <property type="term" value="F:double-stranded RNA binding"/>
    <property type="evidence" value="ECO:0007669"/>
    <property type="project" value="TreeGrafter"/>
</dbReference>
<evidence type="ECO:0000256" key="7">
    <source>
        <dbReference type="ARBA" id="ARBA00022801"/>
    </source>
</evidence>
<dbReference type="GO" id="GO:0046872">
    <property type="term" value="F:metal ion binding"/>
    <property type="evidence" value="ECO:0007669"/>
    <property type="project" value="UniProtKB-KW"/>
</dbReference>
<organism evidence="13 14">
    <name type="scientific">Lacipirellula limnantheis</name>
    <dbReference type="NCBI Taxonomy" id="2528024"/>
    <lineage>
        <taxon>Bacteria</taxon>
        <taxon>Pseudomonadati</taxon>
        <taxon>Planctomycetota</taxon>
        <taxon>Planctomycetia</taxon>
        <taxon>Pirellulales</taxon>
        <taxon>Lacipirellulaceae</taxon>
        <taxon>Lacipirellula</taxon>
    </lineage>
</organism>
<dbReference type="PROSITE" id="PS50142">
    <property type="entry name" value="RNASE_3_2"/>
    <property type="match status" value="1"/>
</dbReference>
<dbReference type="Gene3D" id="3.30.160.20">
    <property type="match status" value="1"/>
</dbReference>
<dbReference type="PANTHER" id="PTHR11207:SF0">
    <property type="entry name" value="RIBONUCLEASE 3"/>
    <property type="match status" value="1"/>
</dbReference>
<keyword evidence="3 9" id="KW-0698">rRNA processing</keyword>
<feature type="domain" description="DRBM" evidence="11">
    <location>
        <begin position="168"/>
        <end position="237"/>
    </location>
</feature>
<dbReference type="CDD" id="cd10845">
    <property type="entry name" value="DSRM_RNAse_III_family"/>
    <property type="match status" value="1"/>
</dbReference>
<evidence type="ECO:0000313" key="14">
    <source>
        <dbReference type="Proteomes" id="UP000317909"/>
    </source>
</evidence>
<dbReference type="FunFam" id="1.10.1520.10:FF:000001">
    <property type="entry name" value="Ribonuclease 3"/>
    <property type="match status" value="1"/>
</dbReference>
<dbReference type="Proteomes" id="UP000317909">
    <property type="component" value="Chromosome"/>
</dbReference>
<keyword evidence="4 9" id="KW-0507">mRNA processing</keyword>
<comment type="function">
    <text evidence="9">Digests double-stranded RNA. Involved in the processing of primary rRNA transcript to yield the immediate precursors to the large and small rRNAs (23S and 16S). Processes some mRNAs, and tRNAs when they are encoded in the rRNA operon. Processes pre-crRNA and tracrRNA of type II CRISPR loci if present in the organism.</text>
</comment>
<dbReference type="InterPro" id="IPR000999">
    <property type="entry name" value="RNase_III_dom"/>
</dbReference>
<dbReference type="RefSeq" id="WP_145433307.1">
    <property type="nucleotide sequence ID" value="NZ_CP036339.1"/>
</dbReference>
<name>A0A517TZD6_9BACT</name>
<keyword evidence="9" id="KW-0699">rRNA-binding</keyword>
<dbReference type="InterPro" id="IPR036389">
    <property type="entry name" value="RNase_III_sf"/>
</dbReference>
<keyword evidence="9" id="KW-0460">Magnesium</keyword>
<dbReference type="CDD" id="cd00593">
    <property type="entry name" value="RIBOc"/>
    <property type="match status" value="1"/>
</dbReference>
<feature type="region of interest" description="Disordered" evidence="10">
    <location>
        <begin position="216"/>
        <end position="257"/>
    </location>
</feature>
<evidence type="ECO:0000256" key="3">
    <source>
        <dbReference type="ARBA" id="ARBA00022552"/>
    </source>
</evidence>
<dbReference type="SMART" id="SM00535">
    <property type="entry name" value="RIBOc"/>
    <property type="match status" value="1"/>
</dbReference>
<evidence type="ECO:0000256" key="9">
    <source>
        <dbReference type="HAMAP-Rule" id="MF_00104"/>
    </source>
</evidence>
<keyword evidence="8 9" id="KW-0694">RNA-binding</keyword>
<feature type="active site" evidence="9">
    <location>
        <position position="59"/>
    </location>
</feature>
<comment type="subunit">
    <text evidence="9">Homodimer.</text>
</comment>
<feature type="binding site" evidence="9">
    <location>
        <position position="130"/>
    </location>
    <ligand>
        <name>Mg(2+)</name>
        <dbReference type="ChEBI" id="CHEBI:18420"/>
    </ligand>
</feature>
<accession>A0A517TZD6</accession>
<dbReference type="EC" id="3.1.26.3" evidence="9"/>
<dbReference type="Gene3D" id="1.10.1520.10">
    <property type="entry name" value="Ribonuclease III domain"/>
    <property type="match status" value="1"/>
</dbReference>
<keyword evidence="6 9" id="KW-0255">Endonuclease</keyword>
<comment type="similarity">
    <text evidence="2">Belongs to the ribonuclease III family.</text>
</comment>
<comment type="subcellular location">
    <subcellularLocation>
        <location evidence="9">Cytoplasm</location>
    </subcellularLocation>
</comment>
<feature type="compositionally biased region" description="Acidic residues" evidence="10">
    <location>
        <begin position="247"/>
        <end position="257"/>
    </location>
</feature>
<dbReference type="GO" id="GO:0019843">
    <property type="term" value="F:rRNA binding"/>
    <property type="evidence" value="ECO:0007669"/>
    <property type="project" value="UniProtKB-KW"/>
</dbReference>
<keyword evidence="9" id="KW-0819">tRNA processing</keyword>
<protein>
    <recommendedName>
        <fullName evidence="9">Ribonuclease 3</fullName>
        <ecNumber evidence="9">3.1.26.3</ecNumber>
    </recommendedName>
    <alternativeName>
        <fullName evidence="9">Ribonuclease III</fullName>
        <shortName evidence="9">RNase III</shortName>
    </alternativeName>
</protein>
<evidence type="ECO:0000256" key="8">
    <source>
        <dbReference type="ARBA" id="ARBA00022884"/>
    </source>
</evidence>
<dbReference type="SUPFAM" id="SSF54768">
    <property type="entry name" value="dsRNA-binding domain-like"/>
    <property type="match status" value="1"/>
</dbReference>
<evidence type="ECO:0000256" key="1">
    <source>
        <dbReference type="ARBA" id="ARBA00000109"/>
    </source>
</evidence>
<keyword evidence="14" id="KW-1185">Reference proteome</keyword>
<dbReference type="GO" id="GO:0006397">
    <property type="term" value="P:mRNA processing"/>
    <property type="evidence" value="ECO:0007669"/>
    <property type="project" value="UniProtKB-UniRule"/>
</dbReference>
<dbReference type="HAMAP" id="MF_00104">
    <property type="entry name" value="RNase_III"/>
    <property type="match status" value="1"/>
</dbReference>
<comment type="catalytic activity">
    <reaction evidence="1 9">
        <text>Endonucleolytic cleavage to 5'-phosphomonoester.</text>
        <dbReference type="EC" id="3.1.26.3"/>
    </reaction>
</comment>
<dbReference type="Pfam" id="PF14622">
    <property type="entry name" value="Ribonucleas_3_3"/>
    <property type="match status" value="1"/>
</dbReference>
<evidence type="ECO:0000256" key="4">
    <source>
        <dbReference type="ARBA" id="ARBA00022664"/>
    </source>
</evidence>
<dbReference type="AlphaFoldDB" id="A0A517TZD6"/>
<feature type="binding site" evidence="9">
    <location>
        <position position="55"/>
    </location>
    <ligand>
        <name>Mg(2+)</name>
        <dbReference type="ChEBI" id="CHEBI:18420"/>
    </ligand>
</feature>
<keyword evidence="5 9" id="KW-0540">Nuclease</keyword>
<evidence type="ECO:0000256" key="2">
    <source>
        <dbReference type="ARBA" id="ARBA00010183"/>
    </source>
</evidence>
<comment type="caution">
    <text evidence="9">Lacks conserved residue(s) required for the propagation of feature annotation.</text>
</comment>
<keyword evidence="9" id="KW-0963">Cytoplasm</keyword>
<evidence type="ECO:0000256" key="10">
    <source>
        <dbReference type="SAM" id="MobiDB-lite"/>
    </source>
</evidence>
<dbReference type="NCBIfam" id="TIGR02191">
    <property type="entry name" value="RNaseIII"/>
    <property type="match status" value="1"/>
</dbReference>
<dbReference type="GO" id="GO:0008033">
    <property type="term" value="P:tRNA processing"/>
    <property type="evidence" value="ECO:0007669"/>
    <property type="project" value="UniProtKB-KW"/>
</dbReference>
<evidence type="ECO:0000259" key="11">
    <source>
        <dbReference type="PROSITE" id="PS50137"/>
    </source>
</evidence>